<dbReference type="Proteomes" id="UP001530377">
    <property type="component" value="Unassembled WGS sequence"/>
</dbReference>
<feature type="region of interest" description="Disordered" evidence="1">
    <location>
        <begin position="73"/>
        <end position="92"/>
    </location>
</feature>
<feature type="compositionally biased region" description="Basic and acidic residues" evidence="1">
    <location>
        <begin position="213"/>
        <end position="231"/>
    </location>
</feature>
<dbReference type="EMBL" id="JALLPB020000450">
    <property type="protein sequence ID" value="KAL3809017.1"/>
    <property type="molecule type" value="Genomic_DNA"/>
</dbReference>
<feature type="compositionally biased region" description="Basic and acidic residues" evidence="1">
    <location>
        <begin position="35"/>
        <end position="44"/>
    </location>
</feature>
<name>A0ABD3R9F2_9STRA</name>
<protein>
    <submittedName>
        <fullName evidence="2">Uncharacterized protein</fullName>
    </submittedName>
</protein>
<accession>A0ABD3R9F2</accession>
<feature type="region of interest" description="Disordered" evidence="1">
    <location>
        <begin position="1"/>
        <end position="47"/>
    </location>
</feature>
<feature type="compositionally biased region" description="Basic and acidic residues" evidence="1">
    <location>
        <begin position="286"/>
        <end position="299"/>
    </location>
</feature>
<feature type="region of interest" description="Disordered" evidence="1">
    <location>
        <begin position="286"/>
        <end position="345"/>
    </location>
</feature>
<sequence length="345" mass="37411">MRDKKKTKGNKGDGKFPGGGVGGGGGVMMGGGYDKGGDERRDGTTDVVVGRNGWGIREAIHNIDRVFMDKRNRLFPPDPRRAPLPPPPSREYELTAEDDATVSESSSLLPMVIGDTLPENADAIDDYAYSPIPASDALECRSSVISFVINATDVTDECDGLRRAFDKACSVQETTTNPITTWGGSPESETEKAENSPSLGEEGGGYYDDEDRDPDRREKQRAIMREKDRKRGLVAPAGVPTDIPKGRGGGGGYGDGVGGTAIIRRGKPSTTLALKATQVSTASLGRFDRLREGEPERKGQLLKSINGKKRKQFDVRCSPSSPSSRNLAEERRQLKNLAEERRRLK</sequence>
<reference evidence="2 3" key="1">
    <citation type="submission" date="2024-10" db="EMBL/GenBank/DDBJ databases">
        <title>Updated reference genomes for cyclostephanoid diatoms.</title>
        <authorList>
            <person name="Roberts W.R."/>
            <person name="Alverson A.J."/>
        </authorList>
    </citation>
    <scope>NUCLEOTIDE SEQUENCE [LARGE SCALE GENOMIC DNA]</scope>
    <source>
        <strain evidence="2 3">AJA228-03</strain>
    </source>
</reference>
<feature type="region of interest" description="Disordered" evidence="1">
    <location>
        <begin position="176"/>
        <end position="255"/>
    </location>
</feature>
<evidence type="ECO:0000256" key="1">
    <source>
        <dbReference type="SAM" id="MobiDB-lite"/>
    </source>
</evidence>
<keyword evidence="3" id="KW-1185">Reference proteome</keyword>
<feature type="compositionally biased region" description="Gly residues" evidence="1">
    <location>
        <begin position="246"/>
        <end position="255"/>
    </location>
</feature>
<feature type="compositionally biased region" description="Basic and acidic residues" evidence="1">
    <location>
        <begin position="327"/>
        <end position="345"/>
    </location>
</feature>
<gene>
    <name evidence="2" type="ORF">ACHAXA_000297</name>
</gene>
<feature type="compositionally biased region" description="Gly residues" evidence="1">
    <location>
        <begin position="15"/>
        <end position="34"/>
    </location>
</feature>
<dbReference type="AlphaFoldDB" id="A0ABD3R9F2"/>
<organism evidence="2 3">
    <name type="scientific">Cyclostephanos tholiformis</name>
    <dbReference type="NCBI Taxonomy" id="382380"/>
    <lineage>
        <taxon>Eukaryota</taxon>
        <taxon>Sar</taxon>
        <taxon>Stramenopiles</taxon>
        <taxon>Ochrophyta</taxon>
        <taxon>Bacillariophyta</taxon>
        <taxon>Coscinodiscophyceae</taxon>
        <taxon>Thalassiosirophycidae</taxon>
        <taxon>Stephanodiscales</taxon>
        <taxon>Stephanodiscaceae</taxon>
        <taxon>Cyclostephanos</taxon>
    </lineage>
</organism>
<evidence type="ECO:0000313" key="2">
    <source>
        <dbReference type="EMBL" id="KAL3809017.1"/>
    </source>
</evidence>
<evidence type="ECO:0000313" key="3">
    <source>
        <dbReference type="Proteomes" id="UP001530377"/>
    </source>
</evidence>
<comment type="caution">
    <text evidence="2">The sequence shown here is derived from an EMBL/GenBank/DDBJ whole genome shotgun (WGS) entry which is preliminary data.</text>
</comment>
<proteinExistence type="predicted"/>